<protein>
    <submittedName>
        <fullName evidence="2">Uncharacterized protein</fullName>
    </submittedName>
</protein>
<proteinExistence type="predicted"/>
<gene>
    <name evidence="2" type="ORF">LCGC14_0496280</name>
</gene>
<accession>A0A0F9US44</accession>
<keyword evidence="1" id="KW-1133">Transmembrane helix</keyword>
<keyword evidence="1" id="KW-0472">Membrane</keyword>
<sequence length="162" mass="17581">MASYRLIFGIIMGIVLSFLSVFFFNMESIFNQIQIYANSDILKALALLIGANFKFDMIAFFTGALSVTGFFAAQLLAWLFIGYVSGTIAKGLRRGITASLLVVVIDILIWIILNIIVGEDLMAFFQGTQLSETLGGLISAFIGAFIGGSVGGLISGPYEEYY</sequence>
<feature type="transmembrane region" description="Helical" evidence="1">
    <location>
        <begin position="59"/>
        <end position="84"/>
    </location>
</feature>
<name>A0A0F9US44_9ZZZZ</name>
<organism evidence="2">
    <name type="scientific">marine sediment metagenome</name>
    <dbReference type="NCBI Taxonomy" id="412755"/>
    <lineage>
        <taxon>unclassified sequences</taxon>
        <taxon>metagenomes</taxon>
        <taxon>ecological metagenomes</taxon>
    </lineage>
</organism>
<evidence type="ECO:0000256" key="1">
    <source>
        <dbReference type="SAM" id="Phobius"/>
    </source>
</evidence>
<evidence type="ECO:0000313" key="2">
    <source>
        <dbReference type="EMBL" id="KKN63991.1"/>
    </source>
</evidence>
<keyword evidence="1" id="KW-0812">Transmembrane</keyword>
<feature type="transmembrane region" description="Helical" evidence="1">
    <location>
        <begin position="96"/>
        <end position="117"/>
    </location>
</feature>
<feature type="transmembrane region" description="Helical" evidence="1">
    <location>
        <begin position="6"/>
        <end position="24"/>
    </location>
</feature>
<dbReference type="EMBL" id="LAZR01000571">
    <property type="protein sequence ID" value="KKN63991.1"/>
    <property type="molecule type" value="Genomic_DNA"/>
</dbReference>
<comment type="caution">
    <text evidence="2">The sequence shown here is derived from an EMBL/GenBank/DDBJ whole genome shotgun (WGS) entry which is preliminary data.</text>
</comment>
<dbReference type="AlphaFoldDB" id="A0A0F9US44"/>
<reference evidence="2" key="1">
    <citation type="journal article" date="2015" name="Nature">
        <title>Complex archaea that bridge the gap between prokaryotes and eukaryotes.</title>
        <authorList>
            <person name="Spang A."/>
            <person name="Saw J.H."/>
            <person name="Jorgensen S.L."/>
            <person name="Zaremba-Niedzwiedzka K."/>
            <person name="Martijn J."/>
            <person name="Lind A.E."/>
            <person name="van Eijk R."/>
            <person name="Schleper C."/>
            <person name="Guy L."/>
            <person name="Ettema T.J."/>
        </authorList>
    </citation>
    <scope>NUCLEOTIDE SEQUENCE</scope>
</reference>
<feature type="transmembrane region" description="Helical" evidence="1">
    <location>
        <begin position="137"/>
        <end position="158"/>
    </location>
</feature>